<protein>
    <submittedName>
        <fullName evidence="1">Uncharacterized protein</fullName>
    </submittedName>
</protein>
<evidence type="ECO:0000313" key="2">
    <source>
        <dbReference type="Proteomes" id="UP000243006"/>
    </source>
</evidence>
<proteinExistence type="predicted"/>
<organism evidence="1 2">
    <name type="scientific">Trichinella nativa</name>
    <dbReference type="NCBI Taxonomy" id="6335"/>
    <lineage>
        <taxon>Eukaryota</taxon>
        <taxon>Metazoa</taxon>
        <taxon>Ecdysozoa</taxon>
        <taxon>Nematoda</taxon>
        <taxon>Enoplea</taxon>
        <taxon>Dorylaimia</taxon>
        <taxon>Trichinellida</taxon>
        <taxon>Trichinellidae</taxon>
        <taxon>Trichinella</taxon>
    </lineage>
</organism>
<evidence type="ECO:0000313" key="1">
    <source>
        <dbReference type="EMBL" id="OUC49636.1"/>
    </source>
</evidence>
<sequence>MRAVGLQQDVDGMIHTAKTCELERIPSSILKCQSQFYHFKMKIAHITTASRMRLLLFHHQRELDISESSCRLGIINFKYSEMLCCQKKRENLSNSVLNDRLHVKIVEPHLCKTSKNGKKK</sequence>
<reference evidence="1 2" key="1">
    <citation type="submission" date="2015-04" db="EMBL/GenBank/DDBJ databases">
        <title>Draft genome of the roundworm Trichinella nativa.</title>
        <authorList>
            <person name="Mitreva M."/>
        </authorList>
    </citation>
    <scope>NUCLEOTIDE SEQUENCE [LARGE SCALE GENOMIC DNA]</scope>
    <source>
        <strain evidence="1 2">ISS45</strain>
    </source>
</reference>
<dbReference type="AlphaFoldDB" id="A0A1Y3F0I8"/>
<comment type="caution">
    <text evidence="1">The sequence shown here is derived from an EMBL/GenBank/DDBJ whole genome shotgun (WGS) entry which is preliminary data.</text>
</comment>
<dbReference type="EMBL" id="LVZM01000664">
    <property type="protein sequence ID" value="OUC49636.1"/>
    <property type="molecule type" value="Genomic_DNA"/>
</dbReference>
<accession>A0A1Y3F0I8</accession>
<name>A0A1Y3F0I8_9BILA</name>
<gene>
    <name evidence="1" type="ORF">D917_05200</name>
</gene>
<dbReference type="Proteomes" id="UP000243006">
    <property type="component" value="Unassembled WGS sequence"/>
</dbReference>